<sequence>MVLLSSQISLITNLLSRFAGGRDCIRARRKYACSPKPYLETIKNRLSSQLANFLFLSFPLSFSFFFSSFFSSFFIFFFINFQLLISFFVLHPYFFIAFLLFTSRGLSLFFPLFPLHFFFSFTYNQLPFFSFVYFVFSNIFCRSLNGSNFSIFQ</sequence>
<evidence type="ECO:0000313" key="3">
    <source>
        <dbReference type="Proteomes" id="UP000597762"/>
    </source>
</evidence>
<keyword evidence="3" id="KW-1185">Reference proteome</keyword>
<feature type="transmembrane region" description="Helical" evidence="1">
    <location>
        <begin position="113"/>
        <end position="136"/>
    </location>
</feature>
<comment type="caution">
    <text evidence="2">The sequence shown here is derived from an EMBL/GenBank/DDBJ whole genome shotgun (WGS) entry which is preliminary data.</text>
</comment>
<evidence type="ECO:0000256" key="1">
    <source>
        <dbReference type="SAM" id="Phobius"/>
    </source>
</evidence>
<dbReference type="Proteomes" id="UP000597762">
    <property type="component" value="Unassembled WGS sequence"/>
</dbReference>
<feature type="transmembrane region" description="Helical" evidence="1">
    <location>
        <begin position="83"/>
        <end position="101"/>
    </location>
</feature>
<feature type="transmembrane region" description="Helical" evidence="1">
    <location>
        <begin position="53"/>
        <end position="77"/>
    </location>
</feature>
<reference evidence="2" key="1">
    <citation type="submission" date="2021-01" db="EMBL/GenBank/DDBJ databases">
        <authorList>
            <person name="Li R."/>
            <person name="Bekaert M."/>
        </authorList>
    </citation>
    <scope>NUCLEOTIDE SEQUENCE</scope>
    <source>
        <strain evidence="2">Farmed</strain>
    </source>
</reference>
<name>A0A812EK53_ACAPH</name>
<keyword evidence="1" id="KW-1133">Transmembrane helix</keyword>
<proteinExistence type="predicted"/>
<dbReference type="AlphaFoldDB" id="A0A812EK53"/>
<keyword evidence="1" id="KW-0812">Transmembrane</keyword>
<organism evidence="2 3">
    <name type="scientific">Acanthosepion pharaonis</name>
    <name type="common">Pharaoh cuttlefish</name>
    <name type="synonym">Sepia pharaonis</name>
    <dbReference type="NCBI Taxonomy" id="158019"/>
    <lineage>
        <taxon>Eukaryota</taxon>
        <taxon>Metazoa</taxon>
        <taxon>Spiralia</taxon>
        <taxon>Lophotrochozoa</taxon>
        <taxon>Mollusca</taxon>
        <taxon>Cephalopoda</taxon>
        <taxon>Coleoidea</taxon>
        <taxon>Decapodiformes</taxon>
        <taxon>Sepiida</taxon>
        <taxon>Sepiina</taxon>
        <taxon>Sepiidae</taxon>
        <taxon>Acanthosepion</taxon>
    </lineage>
</organism>
<gene>
    <name evidence="2" type="ORF">SPHA_74660</name>
</gene>
<keyword evidence="1" id="KW-0472">Membrane</keyword>
<dbReference type="EMBL" id="CAHIKZ030005435">
    <property type="protein sequence ID" value="CAE1324918.1"/>
    <property type="molecule type" value="Genomic_DNA"/>
</dbReference>
<protein>
    <submittedName>
        <fullName evidence="2">Uncharacterized protein</fullName>
    </submittedName>
</protein>
<accession>A0A812EK53</accession>
<evidence type="ECO:0000313" key="2">
    <source>
        <dbReference type="EMBL" id="CAE1324918.1"/>
    </source>
</evidence>